<protein>
    <recommendedName>
        <fullName evidence="4">DNA-directed RNA polymerase</fullName>
        <ecNumber evidence="4">2.7.7.6</ecNumber>
    </recommendedName>
    <alternativeName>
        <fullName evidence="10">PEP</fullName>
    </alternativeName>
</protein>
<dbReference type="GO" id="GO:0003677">
    <property type="term" value="F:DNA binding"/>
    <property type="evidence" value="ECO:0007669"/>
    <property type="project" value="InterPro"/>
</dbReference>
<keyword evidence="7" id="KW-0548">Nucleotidyltransferase</keyword>
<evidence type="ECO:0000256" key="6">
    <source>
        <dbReference type="ARBA" id="ARBA00022679"/>
    </source>
</evidence>
<evidence type="ECO:0000256" key="2">
    <source>
        <dbReference type="ARBA" id="ARBA00004474"/>
    </source>
</evidence>
<evidence type="ECO:0000313" key="14">
    <source>
        <dbReference type="EMBL" id="AYC64604.1"/>
    </source>
</evidence>
<evidence type="ECO:0000256" key="5">
    <source>
        <dbReference type="ARBA" id="ARBA00022478"/>
    </source>
</evidence>
<comment type="similarity">
    <text evidence="3 12">Belongs to the RNA polymerase beta chain family.</text>
</comment>
<evidence type="ECO:0000256" key="9">
    <source>
        <dbReference type="ARBA" id="ARBA00026088"/>
    </source>
</evidence>
<comment type="subcellular location">
    <subcellularLocation>
        <location evidence="2">Plastid</location>
    </subcellularLocation>
</comment>
<dbReference type="Gene3D" id="3.90.1100.10">
    <property type="match status" value="3"/>
</dbReference>
<keyword evidence="6" id="KW-0808">Transferase</keyword>
<dbReference type="InterPro" id="IPR042107">
    <property type="entry name" value="DNA-dir_RNA_pol_bsu_ext_1_sf"/>
</dbReference>
<reference evidence="14" key="2">
    <citation type="journal article" date="2019" name="Mol. Phylogenet. Evol.">
        <title>Reassessment of the classification of bryopsidales (chlorophyta) based on chloroplast phylogenomic analyses.</title>
        <authorList>
            <person name="Cremen M.C."/>
            <person name="Leliaert F."/>
            <person name="West J."/>
            <person name="Lam D.W."/>
            <person name="Shimada S."/>
            <person name="Lopez-Bautista J.M."/>
            <person name="Verbruggen H."/>
        </authorList>
    </citation>
    <scope>NUCLEOTIDE SEQUENCE</scope>
</reference>
<evidence type="ECO:0000256" key="12">
    <source>
        <dbReference type="RuleBase" id="RU000434"/>
    </source>
</evidence>
<dbReference type="AlphaFoldDB" id="A0A386AYT1"/>
<dbReference type="GO" id="GO:0000428">
    <property type="term" value="C:DNA-directed RNA polymerase complex"/>
    <property type="evidence" value="ECO:0007669"/>
    <property type="project" value="UniProtKB-KW"/>
</dbReference>
<proteinExistence type="inferred from homology"/>
<keyword evidence="5" id="KW-0240">DNA-directed RNA polymerase</keyword>
<dbReference type="GO" id="GO:0032549">
    <property type="term" value="F:ribonucleoside binding"/>
    <property type="evidence" value="ECO:0007669"/>
    <property type="project" value="InterPro"/>
</dbReference>
<dbReference type="SUPFAM" id="SSF64484">
    <property type="entry name" value="beta and beta-prime subunits of DNA dependent RNA-polymerase"/>
    <property type="match status" value="1"/>
</dbReference>
<sequence>MFFYKFLFFLNDFLEIQRRSFASFLNFGFGLSLLPPNQTRSDQRLPEGELSSGGPFGGESLSSLREPAFFGGASEKCRGGERDHQRAPSVHSIASAAQNFLYENYKFTKPTLNIEKSILFGKTYCCHFYLPVQDSNSNLQWIFFGTLPLLTRRGHFIINGTPRIVLNQIVRSAGVYFKKEQLFYAEIISDRGPWIQFEIDSQKKIWISHQHKPRFFLDTPFDRVGFAPTLFYQQKLNLMSAISNASGLGSLTQFFLGKNGRNRFNKRLGLCLHTSILTPIDLVAICNILLKGSLREPSSSGPPARWLRSEGPLRGPPAFFGGSPPTGEALAPYGGERGRASGRLSSLREVDDIDDLKNRRLKTIGELIQNQIIRGLQRLQILLKNKKNLASQASPVKVNTTPINSTLKEFFHSHQLSQYLDQSNPLAEITHKRRLSSGGVIAGLAQRSIHQTYYGRICPIETPEGKNAGLVNSLTTAASLNSYNFLETPFVEVYKQHFQNQKKLRFLAPYFKLSPRDLAFFNQTFPRHFLSASRRPKVKLFAPPLEGGKCPLSTKLRSVGGHASGIKGIEQYQLNSINLLAKTAQQFLSIATTCIPFIEHDDANRALMGSNMQRQALPLIFLEQPLISTSNAFRVLSDLKDIPISTQSSFPIYISKQKICLIYLNAREANKKQKWSKLNYMIFQFHNFKYNVD</sequence>
<keyword evidence="14" id="KW-0150">Chloroplast</keyword>
<evidence type="ECO:0000256" key="3">
    <source>
        <dbReference type="ARBA" id="ARBA00006835"/>
    </source>
</evidence>
<dbReference type="GO" id="GO:0006351">
    <property type="term" value="P:DNA-templated transcription"/>
    <property type="evidence" value="ECO:0007669"/>
    <property type="project" value="InterPro"/>
</dbReference>
<dbReference type="InterPro" id="IPR015712">
    <property type="entry name" value="DNA-dir_RNA_pol_su2"/>
</dbReference>
<keyword evidence="14" id="KW-0934">Plastid</keyword>
<dbReference type="PANTHER" id="PTHR20856">
    <property type="entry name" value="DNA-DIRECTED RNA POLYMERASE I SUBUNIT 2"/>
    <property type="match status" value="1"/>
</dbReference>
<dbReference type="EC" id="2.7.7.6" evidence="4"/>
<reference evidence="14" key="1">
    <citation type="submission" date="2018-07" db="EMBL/GenBank/DDBJ databases">
        <authorList>
            <person name="Quirk P.G."/>
            <person name="Krulwich T.A."/>
        </authorList>
    </citation>
    <scope>NUCLEOTIDE SEQUENCE</scope>
</reference>
<accession>A0A386AYT1</accession>
<gene>
    <name evidence="14" type="primary">rpoB</name>
</gene>
<evidence type="ECO:0000256" key="10">
    <source>
        <dbReference type="ARBA" id="ARBA00032782"/>
    </source>
</evidence>
<keyword evidence="8" id="KW-0804">Transcription</keyword>
<comment type="function">
    <text evidence="1">DNA-dependent RNA polymerase catalyzes the transcription of DNA into RNA using the four ribonucleoside triphosphates as substrates.</text>
</comment>
<organism evidence="14">
    <name type="scientific">Halimeda minima</name>
    <dbReference type="NCBI Taxonomy" id="170427"/>
    <lineage>
        <taxon>Eukaryota</taxon>
        <taxon>Viridiplantae</taxon>
        <taxon>Chlorophyta</taxon>
        <taxon>core chlorophytes</taxon>
        <taxon>Ulvophyceae</taxon>
        <taxon>TCBD clade</taxon>
        <taxon>Bryopsidales</taxon>
        <taxon>Halimedineae</taxon>
        <taxon>Halimedaceae</taxon>
        <taxon>Halimedeae</taxon>
        <taxon>Halimeda</taxon>
    </lineage>
</organism>
<dbReference type="InterPro" id="IPR007645">
    <property type="entry name" value="RNA_pol_Rpb2_3"/>
</dbReference>
<dbReference type="Gene3D" id="2.30.150.10">
    <property type="entry name" value="DNA-directed RNA polymerase, beta subunit, external 1 domain"/>
    <property type="match status" value="2"/>
</dbReference>
<comment type="subunit">
    <text evidence="9">In plastids the minimal PEP RNA polymerase catalytic core is composed of four subunits: alpha, beta, beta', and beta''. When a (nuclear-encoded) sigma factor is associated with the core the holoenzyme is formed, which can initiate transcription.</text>
</comment>
<evidence type="ECO:0000256" key="7">
    <source>
        <dbReference type="ARBA" id="ARBA00022695"/>
    </source>
</evidence>
<feature type="domain" description="RNA polymerase Rpb2" evidence="13">
    <location>
        <begin position="418"/>
        <end position="479"/>
    </location>
</feature>
<name>A0A386AYT1_9CHLO</name>
<comment type="catalytic activity">
    <reaction evidence="11">
        <text>RNA(n) + a ribonucleoside 5'-triphosphate = RNA(n+1) + diphosphate</text>
        <dbReference type="Rhea" id="RHEA:21248"/>
        <dbReference type="Rhea" id="RHEA-COMP:14527"/>
        <dbReference type="Rhea" id="RHEA-COMP:17342"/>
        <dbReference type="ChEBI" id="CHEBI:33019"/>
        <dbReference type="ChEBI" id="CHEBI:61557"/>
        <dbReference type="ChEBI" id="CHEBI:140395"/>
        <dbReference type="EC" id="2.7.7.6"/>
    </reaction>
</comment>
<evidence type="ECO:0000256" key="11">
    <source>
        <dbReference type="ARBA" id="ARBA00048552"/>
    </source>
</evidence>
<evidence type="ECO:0000256" key="8">
    <source>
        <dbReference type="ARBA" id="ARBA00023163"/>
    </source>
</evidence>
<dbReference type="EMBL" id="MH591101">
    <property type="protein sequence ID" value="AYC64604.1"/>
    <property type="molecule type" value="Genomic_DNA"/>
</dbReference>
<dbReference type="Pfam" id="PF04565">
    <property type="entry name" value="RNA_pol_Rpb2_3"/>
    <property type="match status" value="1"/>
</dbReference>
<dbReference type="GO" id="GO:0003899">
    <property type="term" value="F:DNA-directed RNA polymerase activity"/>
    <property type="evidence" value="ECO:0007669"/>
    <property type="project" value="UniProtKB-EC"/>
</dbReference>
<geneLocation type="chloroplast" evidence="14"/>
<evidence type="ECO:0000256" key="1">
    <source>
        <dbReference type="ARBA" id="ARBA00004026"/>
    </source>
</evidence>
<dbReference type="Gene3D" id="2.40.50.100">
    <property type="match status" value="1"/>
</dbReference>
<evidence type="ECO:0000256" key="4">
    <source>
        <dbReference type="ARBA" id="ARBA00012418"/>
    </source>
</evidence>
<evidence type="ECO:0000259" key="13">
    <source>
        <dbReference type="Pfam" id="PF04565"/>
    </source>
</evidence>